<organism evidence="2 3">
    <name type="scientific">Leishmania panamensis</name>
    <dbReference type="NCBI Taxonomy" id="5679"/>
    <lineage>
        <taxon>Eukaryota</taxon>
        <taxon>Discoba</taxon>
        <taxon>Euglenozoa</taxon>
        <taxon>Kinetoplastea</taxon>
        <taxon>Metakinetoplastina</taxon>
        <taxon>Trypanosomatida</taxon>
        <taxon>Trypanosomatidae</taxon>
        <taxon>Leishmaniinae</taxon>
        <taxon>Leishmania</taxon>
        <taxon>Leishmania guyanensis species complex</taxon>
    </lineage>
</organism>
<dbReference type="eggNOG" id="ENOG502SHC6">
    <property type="taxonomic scope" value="Eukaryota"/>
</dbReference>
<sequence length="331" mass="34579">MADDHSLSAGQEGLSSPCNVYRIKHNPSWIKFGMHPEILTDTNARLSRLTSRGALSRGASRESSAVPSANTPFLSTALARQSASSSSLAAIGARAALRHEQHQQARATSRSTDSQPPAFHASAVHRDSHSSVSVSASATPRVRGDSDTEACAPESASLERSESMCGGSATGSTPVTTAFKGKGSFCDHESEMSCFPDDTHSSVFTNSSCRAGAARVPSLQPSVFSLPTASSSRAKNSHLIGSAALVGVAGPLDNLYVPLRRPAPRGCVATRQHFSLFEGTNCKGSPGMSAIETRAAPGVHREVHISRRGLVGGAPETDTYRTTNSAYGRGC</sequence>
<dbReference type="EMBL" id="CP009403">
    <property type="protein sequence ID" value="AIO01748.1"/>
    <property type="molecule type" value="Genomic_DNA"/>
</dbReference>
<protein>
    <submittedName>
        <fullName evidence="2">Uncharacterized protein</fullName>
    </submittedName>
</protein>
<dbReference type="RefSeq" id="XP_010702548.1">
    <property type="nucleotide sequence ID" value="XM_010704246.1"/>
</dbReference>
<dbReference type="OrthoDB" id="266207at2759"/>
<reference evidence="2 3" key="1">
    <citation type="journal article" date="2015" name="Sci. Rep.">
        <title>The genome of Leishmania panamensis: insights into genomics of the L. (Viannia) subgenus.</title>
        <authorList>
            <person name="Llanes A."/>
            <person name="Restrepo C.M."/>
            <person name="Vecchio G.D."/>
            <person name="Anguizola F.J."/>
            <person name="Lleonart R."/>
        </authorList>
    </citation>
    <scope>NUCLEOTIDE SEQUENCE [LARGE SCALE GENOMIC DNA]</scope>
    <source>
        <strain evidence="2 3">MHOM/PA/94/PSC-1</strain>
    </source>
</reference>
<dbReference type="AlphaFoldDB" id="A0A088S046"/>
<evidence type="ECO:0000313" key="2">
    <source>
        <dbReference type="EMBL" id="AIO01748.1"/>
    </source>
</evidence>
<proteinExistence type="predicted"/>
<accession>A0A088S046</accession>
<name>A0A088S046_LEIPA</name>
<dbReference type="GeneID" id="22578627"/>
<keyword evidence="3" id="KW-1185">Reference proteome</keyword>
<evidence type="ECO:0000313" key="3">
    <source>
        <dbReference type="Proteomes" id="UP000063063"/>
    </source>
</evidence>
<evidence type="ECO:0000256" key="1">
    <source>
        <dbReference type="SAM" id="MobiDB-lite"/>
    </source>
</evidence>
<gene>
    <name evidence="2" type="ORF">LPMP_341220</name>
</gene>
<feature type="compositionally biased region" description="Polar residues" evidence="1">
    <location>
        <begin position="104"/>
        <end position="115"/>
    </location>
</feature>
<dbReference type="KEGG" id="lpan:LPMP_341220"/>
<dbReference type="VEuPathDB" id="TriTrypDB:LPMP_341220"/>
<feature type="region of interest" description="Disordered" evidence="1">
    <location>
        <begin position="96"/>
        <end position="170"/>
    </location>
</feature>
<dbReference type="Proteomes" id="UP000063063">
    <property type="component" value="Chromosome 34"/>
</dbReference>